<organism evidence="2">
    <name type="scientific">freshwater metagenome</name>
    <dbReference type="NCBI Taxonomy" id="449393"/>
    <lineage>
        <taxon>unclassified sequences</taxon>
        <taxon>metagenomes</taxon>
        <taxon>ecological metagenomes</taxon>
    </lineage>
</organism>
<sequence length="461" mass="50973">MIPKADLLAGDEIISATEILKLDDRIFDPNVRPNIETALALSSGEVGGWVVPFAAGTFEHHENVAEQGLFRCLFGRDSLIISSLLKQQNPALQINTICALAAFQGREFAWKSEEEPGRIPHEVRDSGDPQGARIAAESAWHFPYYGSIDATLLWIKALDEVAHNDPSILDRQINGQSLAQRAELAASWILNRLDSGSGYIRSNRANPQGILNQVWKDSGDSYLTISGKVATGSATVSVETISQTFDALIAASRLAKLSTYHWQFTPTELVFAAETLKQRLLNSWWLGDRFAMGLAVIEEKEVMLDAIASNQWRLLDSEILADFESSNLVKELVDSVTDTEILGPNGIRTLGKSNPRYRPGGYHTGSSWPMDAALIVRGLLRRGARAEANAVATKTIRAIEKVGAYPEFFRSDESEKLGISRFVIDVRDAQLTTSNRICQPPQMLQGWTIAAFSWFKQEKIQ</sequence>
<dbReference type="InterPro" id="IPR008928">
    <property type="entry name" value="6-hairpin_glycosidase_sf"/>
</dbReference>
<dbReference type="AlphaFoldDB" id="A0A094SMI0"/>
<evidence type="ECO:0000259" key="1">
    <source>
        <dbReference type="Pfam" id="PF22422"/>
    </source>
</evidence>
<proteinExistence type="predicted"/>
<dbReference type="InterPro" id="IPR054491">
    <property type="entry name" value="MGH1-like_GH"/>
</dbReference>
<dbReference type="EMBL" id="JNSL01000027">
    <property type="protein sequence ID" value="KGA19778.1"/>
    <property type="molecule type" value="Genomic_DNA"/>
</dbReference>
<dbReference type="GO" id="GO:0005975">
    <property type="term" value="P:carbohydrate metabolic process"/>
    <property type="evidence" value="ECO:0007669"/>
    <property type="project" value="InterPro"/>
</dbReference>
<comment type="caution">
    <text evidence="2">The sequence shown here is derived from an EMBL/GenBank/DDBJ whole genome shotgun (WGS) entry which is preliminary data.</text>
</comment>
<dbReference type="Gene3D" id="1.50.10.10">
    <property type="match status" value="1"/>
</dbReference>
<protein>
    <recommendedName>
        <fullName evidence="1">Mannosylglycerate hydrolase MGH1-like glycoside hydrolase domain-containing protein</fullName>
    </recommendedName>
</protein>
<feature type="domain" description="Mannosylglycerate hydrolase MGH1-like glycoside hydrolase" evidence="1">
    <location>
        <begin position="326"/>
        <end position="417"/>
    </location>
</feature>
<dbReference type="SUPFAM" id="SSF48208">
    <property type="entry name" value="Six-hairpin glycosidases"/>
    <property type="match status" value="1"/>
</dbReference>
<dbReference type="Pfam" id="PF22422">
    <property type="entry name" value="MGH1-like_GH"/>
    <property type="match status" value="1"/>
</dbReference>
<name>A0A094SMI0_9ZZZZ</name>
<reference evidence="2" key="1">
    <citation type="submission" date="2014-06" db="EMBL/GenBank/DDBJ databases">
        <title>Key roles for freshwater Actinobacteria revealed by deep metagenomic sequencing.</title>
        <authorList>
            <person name="Ghai R."/>
            <person name="Mizuno C.M."/>
            <person name="Picazo A."/>
            <person name="Camacho A."/>
            <person name="Rodriguez-Valera F."/>
        </authorList>
    </citation>
    <scope>NUCLEOTIDE SEQUENCE</scope>
</reference>
<gene>
    <name evidence="2" type="ORF">GM51_6090</name>
</gene>
<evidence type="ECO:0000313" key="2">
    <source>
        <dbReference type="EMBL" id="KGA19778.1"/>
    </source>
</evidence>
<dbReference type="InterPro" id="IPR012341">
    <property type="entry name" value="6hp_glycosidase-like_sf"/>
</dbReference>
<accession>A0A094SMI0</accession>